<dbReference type="SUPFAM" id="SSF52047">
    <property type="entry name" value="RNI-like"/>
    <property type="match status" value="1"/>
</dbReference>
<evidence type="ECO:0000313" key="2">
    <source>
        <dbReference type="Proteomes" id="UP001163846"/>
    </source>
</evidence>
<evidence type="ECO:0000313" key="1">
    <source>
        <dbReference type="EMBL" id="KAJ3839078.1"/>
    </source>
</evidence>
<dbReference type="Gene3D" id="3.80.10.10">
    <property type="entry name" value="Ribonuclease Inhibitor"/>
    <property type="match status" value="1"/>
</dbReference>
<dbReference type="InterPro" id="IPR032675">
    <property type="entry name" value="LRR_dom_sf"/>
</dbReference>
<proteinExistence type="predicted"/>
<keyword evidence="2" id="KW-1185">Reference proteome</keyword>
<dbReference type="AlphaFoldDB" id="A0AA38PA04"/>
<name>A0AA38PA04_9AGAR</name>
<sequence>MPTQLPSPDEYSRAITSRMALLPPIGKVRFCEETYQELLLRCRNNNILDLELNCESQLPLSPVESTKPSNDNDAMLLEKISACQSSLLSPIRRLPPEILSEVFAIAARGSIAFGIPGYSTKLSGPVSKLRLTWVCMWWRTQALSQPELWSSMHVWLIDTASGGRSEVGRIMKECISRSGPIAPLDISITVINTPTQARTPINHEGLNVLDMLLDHLRRWKDVSILVSRYEGMKYIHDMMVEKQNSLNPDAEFPEEPFKETMIHSLQLRLIPSVPDMMPARPLAHNLLCCPSLHTLHISHLWDTDPMDLGNLTVLNISHSYFGSSFATLLQNFPSLQSFSVSKYAPNPNIDPTISSSYRDLPKVHHTSLRVLEQEIIGQEDFAPTDIWESVWLPNLTTLRVNTFAGFETANSWKALRHLKNMIMRSDCALNTVTLKGLWSSHSIVVSFFDGLPVQSTSHSLFVNDHPYRRT</sequence>
<accession>A0AA38PA04</accession>
<comment type="caution">
    <text evidence="1">The sequence shown here is derived from an EMBL/GenBank/DDBJ whole genome shotgun (WGS) entry which is preliminary data.</text>
</comment>
<dbReference type="Proteomes" id="UP001163846">
    <property type="component" value="Unassembled WGS sequence"/>
</dbReference>
<gene>
    <name evidence="1" type="ORF">F5878DRAFT_617612</name>
</gene>
<protein>
    <recommendedName>
        <fullName evidence="3">F-box domain-containing protein</fullName>
    </recommendedName>
</protein>
<organism evidence="1 2">
    <name type="scientific">Lentinula raphanica</name>
    <dbReference type="NCBI Taxonomy" id="153919"/>
    <lineage>
        <taxon>Eukaryota</taxon>
        <taxon>Fungi</taxon>
        <taxon>Dikarya</taxon>
        <taxon>Basidiomycota</taxon>
        <taxon>Agaricomycotina</taxon>
        <taxon>Agaricomycetes</taxon>
        <taxon>Agaricomycetidae</taxon>
        <taxon>Agaricales</taxon>
        <taxon>Marasmiineae</taxon>
        <taxon>Omphalotaceae</taxon>
        <taxon>Lentinula</taxon>
    </lineage>
</organism>
<evidence type="ECO:0008006" key="3">
    <source>
        <dbReference type="Google" id="ProtNLM"/>
    </source>
</evidence>
<reference evidence="1" key="1">
    <citation type="submission" date="2022-08" db="EMBL/GenBank/DDBJ databases">
        <authorList>
            <consortium name="DOE Joint Genome Institute"/>
            <person name="Min B."/>
            <person name="Riley R."/>
            <person name="Sierra-Patev S."/>
            <person name="Naranjo-Ortiz M."/>
            <person name="Looney B."/>
            <person name="Konkel Z."/>
            <person name="Slot J.C."/>
            <person name="Sakamoto Y."/>
            <person name="Steenwyk J.L."/>
            <person name="Rokas A."/>
            <person name="Carro J."/>
            <person name="Camarero S."/>
            <person name="Ferreira P."/>
            <person name="Molpeceres G."/>
            <person name="Ruiz-Duenas F.J."/>
            <person name="Serrano A."/>
            <person name="Henrissat B."/>
            <person name="Drula E."/>
            <person name="Hughes K.W."/>
            <person name="Mata J.L."/>
            <person name="Ishikawa N.K."/>
            <person name="Vargas-Isla R."/>
            <person name="Ushijima S."/>
            <person name="Smith C.A."/>
            <person name="Ahrendt S."/>
            <person name="Andreopoulos W."/>
            <person name="He G."/>
            <person name="Labutti K."/>
            <person name="Lipzen A."/>
            <person name="Ng V."/>
            <person name="Sandor L."/>
            <person name="Barry K."/>
            <person name="Martinez A.T."/>
            <person name="Xiao Y."/>
            <person name="Gibbons J.G."/>
            <person name="Terashima K."/>
            <person name="Hibbett D.S."/>
            <person name="Grigoriev I.V."/>
        </authorList>
    </citation>
    <scope>NUCLEOTIDE SEQUENCE</scope>
    <source>
        <strain evidence="1">TFB9207</strain>
    </source>
</reference>
<dbReference type="EMBL" id="MU806148">
    <property type="protein sequence ID" value="KAJ3839078.1"/>
    <property type="molecule type" value="Genomic_DNA"/>
</dbReference>